<dbReference type="GO" id="GO:0006508">
    <property type="term" value="P:proteolysis"/>
    <property type="evidence" value="ECO:0007669"/>
    <property type="project" value="TreeGrafter"/>
</dbReference>
<protein>
    <recommendedName>
        <fullName evidence="4">Peptidase S1 domain-containing protein</fullName>
    </recommendedName>
</protein>
<dbReference type="AlphaFoldDB" id="A0A426XMQ8"/>
<evidence type="ECO:0000313" key="2">
    <source>
        <dbReference type="EMBL" id="RRT40787.1"/>
    </source>
</evidence>
<gene>
    <name evidence="2" type="ORF">B296_00056190</name>
</gene>
<accession>A0A426XMQ8</accession>
<dbReference type="GO" id="GO:0004252">
    <property type="term" value="F:serine-type endopeptidase activity"/>
    <property type="evidence" value="ECO:0007669"/>
    <property type="project" value="TreeGrafter"/>
</dbReference>
<dbReference type="InterPro" id="IPR009003">
    <property type="entry name" value="Peptidase_S1_PA"/>
</dbReference>
<evidence type="ECO:0000256" key="1">
    <source>
        <dbReference type="SAM" id="SignalP"/>
    </source>
</evidence>
<dbReference type="PANTHER" id="PTHR22939:SF125">
    <property type="entry name" value="PROTEASE DO-LIKE 14-RELATED"/>
    <property type="match status" value="1"/>
</dbReference>
<dbReference type="Gene3D" id="2.40.10.10">
    <property type="entry name" value="Trypsin-like serine proteases"/>
    <property type="match status" value="1"/>
</dbReference>
<dbReference type="InterPro" id="IPR043504">
    <property type="entry name" value="Peptidase_S1_PA_chymotrypsin"/>
</dbReference>
<keyword evidence="1" id="KW-0732">Signal</keyword>
<evidence type="ECO:0000313" key="3">
    <source>
        <dbReference type="Proteomes" id="UP000287651"/>
    </source>
</evidence>
<comment type="caution">
    <text evidence="2">The sequence shown here is derived from an EMBL/GenBank/DDBJ whole genome shotgun (WGS) entry which is preliminary data.</text>
</comment>
<dbReference type="EMBL" id="AMZH03019106">
    <property type="protein sequence ID" value="RRT40787.1"/>
    <property type="molecule type" value="Genomic_DNA"/>
</dbReference>
<name>A0A426XMQ8_ENSVE</name>
<proteinExistence type="predicted"/>
<organism evidence="2 3">
    <name type="scientific">Ensete ventricosum</name>
    <name type="common">Abyssinian banana</name>
    <name type="synonym">Musa ensete</name>
    <dbReference type="NCBI Taxonomy" id="4639"/>
    <lineage>
        <taxon>Eukaryota</taxon>
        <taxon>Viridiplantae</taxon>
        <taxon>Streptophyta</taxon>
        <taxon>Embryophyta</taxon>
        <taxon>Tracheophyta</taxon>
        <taxon>Spermatophyta</taxon>
        <taxon>Magnoliopsida</taxon>
        <taxon>Liliopsida</taxon>
        <taxon>Zingiberales</taxon>
        <taxon>Musaceae</taxon>
        <taxon>Ensete</taxon>
    </lineage>
</organism>
<dbReference type="SUPFAM" id="SSF50494">
    <property type="entry name" value="Trypsin-like serine proteases"/>
    <property type="match status" value="1"/>
</dbReference>
<feature type="chain" id="PRO_5019255013" description="Peptidase S1 domain-containing protein" evidence="1">
    <location>
        <begin position="30"/>
        <end position="246"/>
    </location>
</feature>
<evidence type="ECO:0008006" key="4">
    <source>
        <dbReference type="Google" id="ProtNLM"/>
    </source>
</evidence>
<reference evidence="2 3" key="1">
    <citation type="journal article" date="2014" name="Agronomy (Basel)">
        <title>A Draft Genome Sequence for Ensete ventricosum, the Drought-Tolerant Tree Against Hunger.</title>
        <authorList>
            <person name="Harrison J."/>
            <person name="Moore K.A."/>
            <person name="Paszkiewicz K."/>
            <person name="Jones T."/>
            <person name="Grant M."/>
            <person name="Ambacheew D."/>
            <person name="Muzemil S."/>
            <person name="Studholme D.J."/>
        </authorList>
    </citation>
    <scope>NUCLEOTIDE SEQUENCE [LARGE SCALE GENOMIC DNA]</scope>
</reference>
<dbReference type="Proteomes" id="UP000287651">
    <property type="component" value="Unassembled WGS sequence"/>
</dbReference>
<dbReference type="PANTHER" id="PTHR22939">
    <property type="entry name" value="SERINE PROTEASE FAMILY S1C HTRA-RELATED"/>
    <property type="match status" value="1"/>
</dbReference>
<feature type="signal peptide" evidence="1">
    <location>
        <begin position="1"/>
        <end position="29"/>
    </location>
</feature>
<sequence length="246" mass="26326">MFRRLLTPRSRRSAATGLLTLTAFYGGAALASSSSSSDGHSHPTSIPTLHPPCFSRYFQRSCGFSVSPFSPSTDVAVSLSAPLRQFLSSTSELFLRDFTLPSLLSSPPGGIFTRYSSTSPLPDSNSYREPFGKNRDDAPCCPGCLGRNSIAEAAAAAGPAVVNISVVQGEDASCFCFRLSIERFLFRSYLKGNFWQHISEGLYGPMFGKSIGSGTIIDPDGTILTCAHCVANFHSMRRVSKGKVGA</sequence>